<feature type="DNA-binding region" description="H-T-H motif" evidence="4">
    <location>
        <begin position="28"/>
        <end position="47"/>
    </location>
</feature>
<dbReference type="InterPro" id="IPR001647">
    <property type="entry name" value="HTH_TetR"/>
</dbReference>
<gene>
    <name evidence="6" type="ORF">SE17_19685</name>
</gene>
<dbReference type="Gene3D" id="1.10.357.10">
    <property type="entry name" value="Tetracycline Repressor, domain 2"/>
    <property type="match status" value="1"/>
</dbReference>
<evidence type="ECO:0000259" key="5">
    <source>
        <dbReference type="PROSITE" id="PS50977"/>
    </source>
</evidence>
<keyword evidence="2 4" id="KW-0238">DNA-binding</keyword>
<evidence type="ECO:0000256" key="3">
    <source>
        <dbReference type="ARBA" id="ARBA00023163"/>
    </source>
</evidence>
<dbReference type="SUPFAM" id="SSF48498">
    <property type="entry name" value="Tetracyclin repressor-like, C-terminal domain"/>
    <property type="match status" value="1"/>
</dbReference>
<dbReference type="InterPro" id="IPR011075">
    <property type="entry name" value="TetR_C"/>
</dbReference>
<dbReference type="PATRIC" id="fig|186479.3.peg.10276"/>
<dbReference type="SUPFAM" id="SSF46689">
    <property type="entry name" value="Homeodomain-like"/>
    <property type="match status" value="1"/>
</dbReference>
<evidence type="ECO:0000313" key="6">
    <source>
        <dbReference type="EMBL" id="KPV51710.1"/>
    </source>
</evidence>
<protein>
    <submittedName>
        <fullName evidence="6">TetR family transcriptional regulator</fullName>
    </submittedName>
</protein>
<dbReference type="PANTHER" id="PTHR47506:SF3">
    <property type="entry name" value="HTH-TYPE TRANSCRIPTIONAL REGULATOR LMRA"/>
    <property type="match status" value="1"/>
</dbReference>
<comment type="caution">
    <text evidence="6">The sequence shown here is derived from an EMBL/GenBank/DDBJ whole genome shotgun (WGS) entry which is preliminary data.</text>
</comment>
<reference evidence="6 7" key="1">
    <citation type="submission" date="2015-09" db="EMBL/GenBank/DDBJ databases">
        <title>Draft genome sequence of Kouleothrix aurantiaca JCM 19913.</title>
        <authorList>
            <person name="Hemp J."/>
        </authorList>
    </citation>
    <scope>NUCLEOTIDE SEQUENCE [LARGE SCALE GENOMIC DNA]</scope>
    <source>
        <strain evidence="6 7">COM-B</strain>
    </source>
</reference>
<dbReference type="PROSITE" id="PS50977">
    <property type="entry name" value="HTH_TETR_2"/>
    <property type="match status" value="1"/>
</dbReference>
<dbReference type="EMBL" id="LJCR01000807">
    <property type="protein sequence ID" value="KPV51710.1"/>
    <property type="molecule type" value="Genomic_DNA"/>
</dbReference>
<evidence type="ECO:0000256" key="4">
    <source>
        <dbReference type="PROSITE-ProRule" id="PRU00335"/>
    </source>
</evidence>
<keyword evidence="1" id="KW-0805">Transcription regulation</keyword>
<dbReference type="Pfam" id="PF16925">
    <property type="entry name" value="TetR_C_13"/>
    <property type="match status" value="1"/>
</dbReference>
<name>A0A0P9D157_9CHLR</name>
<evidence type="ECO:0000313" key="7">
    <source>
        <dbReference type="Proteomes" id="UP000050509"/>
    </source>
</evidence>
<dbReference type="InterPro" id="IPR023772">
    <property type="entry name" value="DNA-bd_HTH_TetR-type_CS"/>
</dbReference>
<dbReference type="PANTHER" id="PTHR47506">
    <property type="entry name" value="TRANSCRIPTIONAL REGULATORY PROTEIN"/>
    <property type="match status" value="1"/>
</dbReference>
<dbReference type="PROSITE" id="PS01081">
    <property type="entry name" value="HTH_TETR_1"/>
    <property type="match status" value="1"/>
</dbReference>
<dbReference type="PRINTS" id="PR00455">
    <property type="entry name" value="HTHTETR"/>
</dbReference>
<accession>A0A0P9D157</accession>
<keyword evidence="7" id="KW-1185">Reference proteome</keyword>
<dbReference type="InterPro" id="IPR036271">
    <property type="entry name" value="Tet_transcr_reg_TetR-rel_C_sf"/>
</dbReference>
<dbReference type="GO" id="GO:0003677">
    <property type="term" value="F:DNA binding"/>
    <property type="evidence" value="ECO:0007669"/>
    <property type="project" value="UniProtKB-UniRule"/>
</dbReference>
<keyword evidence="3" id="KW-0804">Transcription</keyword>
<dbReference type="Pfam" id="PF00440">
    <property type="entry name" value="TetR_N"/>
    <property type="match status" value="1"/>
</dbReference>
<sequence length="205" mass="22268">MTKGAQTREMILARTAPLFNRMGYFGASLADIMRATGLEKGGIYNHFASKDDLALAAFDYSVGLVRQRFAEALAGKRHAAERLRAIIGVLRDMVVNPPVSGGCPLLNTAIEADDAHPALRARARATMDEWCEMVQRIVAKGVERGELRAGTDPAAVATMLLATLEGAIMISRLYDDARHLAYVEQHLDWYIDGLLAPSDVPATAD</sequence>
<evidence type="ECO:0000256" key="1">
    <source>
        <dbReference type="ARBA" id="ARBA00023015"/>
    </source>
</evidence>
<evidence type="ECO:0000256" key="2">
    <source>
        <dbReference type="ARBA" id="ARBA00023125"/>
    </source>
</evidence>
<feature type="domain" description="HTH tetR-type" evidence="5">
    <location>
        <begin position="5"/>
        <end position="65"/>
    </location>
</feature>
<dbReference type="InterPro" id="IPR009057">
    <property type="entry name" value="Homeodomain-like_sf"/>
</dbReference>
<dbReference type="AlphaFoldDB" id="A0A0P9D157"/>
<dbReference type="Proteomes" id="UP000050509">
    <property type="component" value="Unassembled WGS sequence"/>
</dbReference>
<proteinExistence type="predicted"/>
<organism evidence="6 7">
    <name type="scientific">Kouleothrix aurantiaca</name>
    <dbReference type="NCBI Taxonomy" id="186479"/>
    <lineage>
        <taxon>Bacteria</taxon>
        <taxon>Bacillati</taxon>
        <taxon>Chloroflexota</taxon>
        <taxon>Chloroflexia</taxon>
        <taxon>Chloroflexales</taxon>
        <taxon>Roseiflexineae</taxon>
        <taxon>Roseiflexaceae</taxon>
        <taxon>Kouleothrix</taxon>
    </lineage>
</organism>